<protein>
    <submittedName>
        <fullName evidence="1">Uncharacterized protein</fullName>
    </submittedName>
</protein>
<dbReference type="EMBL" id="GBXM01043336">
    <property type="protein sequence ID" value="JAH65241.1"/>
    <property type="molecule type" value="Transcribed_RNA"/>
</dbReference>
<accession>A0A0E9UHP2</accession>
<organism evidence="1">
    <name type="scientific">Anguilla anguilla</name>
    <name type="common">European freshwater eel</name>
    <name type="synonym">Muraena anguilla</name>
    <dbReference type="NCBI Taxonomy" id="7936"/>
    <lineage>
        <taxon>Eukaryota</taxon>
        <taxon>Metazoa</taxon>
        <taxon>Chordata</taxon>
        <taxon>Craniata</taxon>
        <taxon>Vertebrata</taxon>
        <taxon>Euteleostomi</taxon>
        <taxon>Actinopterygii</taxon>
        <taxon>Neopterygii</taxon>
        <taxon>Teleostei</taxon>
        <taxon>Anguilliformes</taxon>
        <taxon>Anguillidae</taxon>
        <taxon>Anguilla</taxon>
    </lineage>
</organism>
<proteinExistence type="predicted"/>
<reference evidence="1" key="2">
    <citation type="journal article" date="2015" name="Fish Shellfish Immunol.">
        <title>Early steps in the European eel (Anguilla anguilla)-Vibrio vulnificus interaction in the gills: Role of the RtxA13 toxin.</title>
        <authorList>
            <person name="Callol A."/>
            <person name="Pajuelo D."/>
            <person name="Ebbesson L."/>
            <person name="Teles M."/>
            <person name="MacKenzie S."/>
            <person name="Amaro C."/>
        </authorList>
    </citation>
    <scope>NUCLEOTIDE SEQUENCE</scope>
</reference>
<sequence>MFSCPFCTQALVK</sequence>
<reference evidence="1" key="1">
    <citation type="submission" date="2014-11" db="EMBL/GenBank/DDBJ databases">
        <authorList>
            <person name="Amaro Gonzalez C."/>
        </authorList>
    </citation>
    <scope>NUCLEOTIDE SEQUENCE</scope>
</reference>
<name>A0A0E9UHP2_ANGAN</name>
<evidence type="ECO:0000313" key="1">
    <source>
        <dbReference type="EMBL" id="JAH65241.1"/>
    </source>
</evidence>